<proteinExistence type="predicted"/>
<protein>
    <submittedName>
        <fullName evidence="1">Uncharacterized protein</fullName>
    </submittedName>
</protein>
<sequence>MICSGQRLALAIWQRFKSVYQLLDFNRNKNIFNLTDLLNFNISVGRIGRSRLRRRNNKCGVEHNHEKGAAKPEADILKCVADGENGEIASWLGRKKFSEVGKNNFSQPGTTYANMAQAKTSRNQKNYQAQLPRMNNNMDESEPATDFQDIIYIMQEFRKLFGKFNDAKTFAQ</sequence>
<name>A0A4Y2H3E0_ARAVE</name>
<accession>A0A4Y2H3E0</accession>
<reference evidence="1 2" key="1">
    <citation type="journal article" date="2019" name="Sci. Rep.">
        <title>Orb-weaving spider Araneus ventricosus genome elucidates the spidroin gene catalogue.</title>
        <authorList>
            <person name="Kono N."/>
            <person name="Nakamura H."/>
            <person name="Ohtoshi R."/>
            <person name="Moran D.A.P."/>
            <person name="Shinohara A."/>
            <person name="Yoshida Y."/>
            <person name="Fujiwara M."/>
            <person name="Mori M."/>
            <person name="Tomita M."/>
            <person name="Arakawa K."/>
        </authorList>
    </citation>
    <scope>NUCLEOTIDE SEQUENCE [LARGE SCALE GENOMIC DNA]</scope>
</reference>
<keyword evidence="2" id="KW-1185">Reference proteome</keyword>
<dbReference type="EMBL" id="BGPR01001730">
    <property type="protein sequence ID" value="GBM60610.1"/>
    <property type="molecule type" value="Genomic_DNA"/>
</dbReference>
<evidence type="ECO:0000313" key="1">
    <source>
        <dbReference type="EMBL" id="GBM60610.1"/>
    </source>
</evidence>
<dbReference type="Proteomes" id="UP000499080">
    <property type="component" value="Unassembled WGS sequence"/>
</dbReference>
<comment type="caution">
    <text evidence="1">The sequence shown here is derived from an EMBL/GenBank/DDBJ whole genome shotgun (WGS) entry which is preliminary data.</text>
</comment>
<organism evidence="1 2">
    <name type="scientific">Araneus ventricosus</name>
    <name type="common">Orbweaver spider</name>
    <name type="synonym">Epeira ventricosa</name>
    <dbReference type="NCBI Taxonomy" id="182803"/>
    <lineage>
        <taxon>Eukaryota</taxon>
        <taxon>Metazoa</taxon>
        <taxon>Ecdysozoa</taxon>
        <taxon>Arthropoda</taxon>
        <taxon>Chelicerata</taxon>
        <taxon>Arachnida</taxon>
        <taxon>Araneae</taxon>
        <taxon>Araneomorphae</taxon>
        <taxon>Entelegynae</taxon>
        <taxon>Araneoidea</taxon>
        <taxon>Araneidae</taxon>
        <taxon>Araneus</taxon>
    </lineage>
</organism>
<gene>
    <name evidence="1" type="ORF">AVEN_83546_1</name>
</gene>
<evidence type="ECO:0000313" key="2">
    <source>
        <dbReference type="Proteomes" id="UP000499080"/>
    </source>
</evidence>
<dbReference type="AlphaFoldDB" id="A0A4Y2H3E0"/>